<organism evidence="1 2">
    <name type="scientific">Xanthocytophaga agilis</name>
    <dbReference type="NCBI Taxonomy" id="3048010"/>
    <lineage>
        <taxon>Bacteria</taxon>
        <taxon>Pseudomonadati</taxon>
        <taxon>Bacteroidota</taxon>
        <taxon>Cytophagia</taxon>
        <taxon>Cytophagales</taxon>
        <taxon>Rhodocytophagaceae</taxon>
        <taxon>Xanthocytophaga</taxon>
    </lineage>
</organism>
<sequence length="162" mass="18717">MLPLTSWAQDDLTLYPGKGVGTVKLNKTTENELRKIYGTNFTLDTSYNNYLLDYSVLGLKFKINPETHKVTVVIAYGNFQGKTEKDIKLETSILGDAYIKYRRRYIMQGKNEIFYVCKKIQFVSRCNCNNMLKITENEADKLPIQEIWIAKTFKLGPVINIE</sequence>
<keyword evidence="2" id="KW-1185">Reference proteome</keyword>
<dbReference type="AlphaFoldDB" id="A0AAE3R9B7"/>
<evidence type="ECO:0000313" key="2">
    <source>
        <dbReference type="Proteomes" id="UP001232063"/>
    </source>
</evidence>
<dbReference type="Proteomes" id="UP001232063">
    <property type="component" value="Unassembled WGS sequence"/>
</dbReference>
<reference evidence="1" key="1">
    <citation type="submission" date="2023-05" db="EMBL/GenBank/DDBJ databases">
        <authorList>
            <person name="Zhang X."/>
        </authorList>
    </citation>
    <scope>NUCLEOTIDE SEQUENCE</scope>
    <source>
        <strain evidence="1">BD1B2-1</strain>
    </source>
</reference>
<dbReference type="EMBL" id="JASJOU010000021">
    <property type="protein sequence ID" value="MDJ1506276.1"/>
    <property type="molecule type" value="Genomic_DNA"/>
</dbReference>
<protein>
    <submittedName>
        <fullName evidence="1">Uncharacterized protein</fullName>
    </submittedName>
</protein>
<accession>A0AAE3R9B7</accession>
<name>A0AAE3R9B7_9BACT</name>
<evidence type="ECO:0000313" key="1">
    <source>
        <dbReference type="EMBL" id="MDJ1506276.1"/>
    </source>
</evidence>
<comment type="caution">
    <text evidence="1">The sequence shown here is derived from an EMBL/GenBank/DDBJ whole genome shotgun (WGS) entry which is preliminary data.</text>
</comment>
<gene>
    <name evidence="1" type="ORF">QNI22_36800</name>
</gene>
<proteinExistence type="predicted"/>